<dbReference type="STRING" id="561176.SAMN04488561_5543"/>
<feature type="transmembrane region" description="Helical" evidence="13">
    <location>
        <begin position="101"/>
        <end position="122"/>
    </location>
</feature>
<keyword evidence="5 13" id="KW-0812">Transmembrane</keyword>
<sequence length="307" mass="33076">MPAYLARRLLFSVFVLWGAVSVIFVVLRLVPGDPATVLLGPDATADQIAQLRDRMGLDESLIVQYGSYLRDVVRLDFGDSFRMNVDAMDLVLSRLPNTAELAIAALTLSVLIGFPLGVLAALRANTLTDRVISVLSLVGQSTPAFWVGIVFILVFARTLDVLPSGGTGGWQHLVLPAVTLALPFLAILVRLTRSGLLEVIHEGYVQTARAKGLRETVVIFPHAARNALIPVVTVVGLQFGQLLGGTVIVETVFAWPGVGRLLVDAISHRDYGVVQAAVLFIAAVFVLVNLFVDVLYGYLDPRVRLAG</sequence>
<evidence type="ECO:0000256" key="10">
    <source>
        <dbReference type="ARBA" id="ARBA00024202"/>
    </source>
</evidence>
<dbReference type="InterPro" id="IPR000515">
    <property type="entry name" value="MetI-like"/>
</dbReference>
<dbReference type="SUPFAM" id="SSF161098">
    <property type="entry name" value="MetI-like"/>
    <property type="match status" value="1"/>
</dbReference>
<dbReference type="GO" id="GO:0071916">
    <property type="term" value="F:dipeptide transmembrane transporter activity"/>
    <property type="evidence" value="ECO:0007669"/>
    <property type="project" value="TreeGrafter"/>
</dbReference>
<keyword evidence="7" id="KW-0406">Ion transport</keyword>
<comment type="subcellular location">
    <subcellularLocation>
        <location evidence="1 13">Cell membrane</location>
        <topology evidence="1 13">Multi-pass membrane protein</topology>
    </subcellularLocation>
</comment>
<dbReference type="GO" id="GO:0015099">
    <property type="term" value="F:nickel cation transmembrane transporter activity"/>
    <property type="evidence" value="ECO:0007669"/>
    <property type="project" value="InterPro"/>
</dbReference>
<dbReference type="Pfam" id="PF00528">
    <property type="entry name" value="BPD_transp_1"/>
    <property type="match status" value="1"/>
</dbReference>
<dbReference type="GO" id="GO:0005886">
    <property type="term" value="C:plasma membrane"/>
    <property type="evidence" value="ECO:0007669"/>
    <property type="project" value="UniProtKB-SubCell"/>
</dbReference>
<evidence type="ECO:0000313" key="16">
    <source>
        <dbReference type="Proteomes" id="UP000181980"/>
    </source>
</evidence>
<keyword evidence="2 13" id="KW-0813">Transport</keyword>
<dbReference type="EMBL" id="FNUC01000004">
    <property type="protein sequence ID" value="SEF16797.1"/>
    <property type="molecule type" value="Genomic_DNA"/>
</dbReference>
<evidence type="ECO:0000256" key="6">
    <source>
        <dbReference type="ARBA" id="ARBA00022989"/>
    </source>
</evidence>
<keyword evidence="16" id="KW-1185">Reference proteome</keyword>
<dbReference type="PROSITE" id="PS50928">
    <property type="entry name" value="ABC_TM1"/>
    <property type="match status" value="1"/>
</dbReference>
<dbReference type="InterPro" id="IPR050045">
    <property type="entry name" value="Opp2B"/>
</dbReference>
<dbReference type="NCBIfam" id="NF045470">
    <property type="entry name" value="Opp2B"/>
    <property type="match status" value="1"/>
</dbReference>
<evidence type="ECO:0000256" key="2">
    <source>
        <dbReference type="ARBA" id="ARBA00022448"/>
    </source>
</evidence>
<dbReference type="RefSeq" id="WP_069112412.1">
    <property type="nucleotide sequence ID" value="NZ_FNUC01000004.1"/>
</dbReference>
<evidence type="ECO:0000256" key="8">
    <source>
        <dbReference type="ARBA" id="ARBA00023112"/>
    </source>
</evidence>
<dbReference type="CDD" id="cd06261">
    <property type="entry name" value="TM_PBP2"/>
    <property type="match status" value="1"/>
</dbReference>
<proteinExistence type="inferred from homology"/>
<evidence type="ECO:0000259" key="14">
    <source>
        <dbReference type="PROSITE" id="PS50928"/>
    </source>
</evidence>
<gene>
    <name evidence="15" type="ORF">SAMN04488561_5543</name>
</gene>
<evidence type="ECO:0000256" key="11">
    <source>
        <dbReference type="ARBA" id="ARBA00038669"/>
    </source>
</evidence>
<reference evidence="16" key="1">
    <citation type="submission" date="2016-10" db="EMBL/GenBank/DDBJ databases">
        <authorList>
            <person name="Varghese N."/>
            <person name="Submissions S."/>
        </authorList>
    </citation>
    <scope>NUCLEOTIDE SEQUENCE [LARGE SCALE GENOMIC DNA]</scope>
    <source>
        <strain evidence="16">DSM 45237</strain>
    </source>
</reference>
<evidence type="ECO:0000256" key="9">
    <source>
        <dbReference type="ARBA" id="ARBA00023136"/>
    </source>
</evidence>
<evidence type="ECO:0000256" key="4">
    <source>
        <dbReference type="ARBA" id="ARBA00022596"/>
    </source>
</evidence>
<dbReference type="PANTHER" id="PTHR43163">
    <property type="entry name" value="DIPEPTIDE TRANSPORT SYSTEM PERMEASE PROTEIN DPPB-RELATED"/>
    <property type="match status" value="1"/>
</dbReference>
<accession>A0A1H5PUV9</accession>
<evidence type="ECO:0000256" key="7">
    <source>
        <dbReference type="ARBA" id="ARBA00023065"/>
    </source>
</evidence>
<organism evidence="15 16">
    <name type="scientific">Jiangella alba</name>
    <dbReference type="NCBI Taxonomy" id="561176"/>
    <lineage>
        <taxon>Bacteria</taxon>
        <taxon>Bacillati</taxon>
        <taxon>Actinomycetota</taxon>
        <taxon>Actinomycetes</taxon>
        <taxon>Jiangellales</taxon>
        <taxon>Jiangellaceae</taxon>
        <taxon>Jiangella</taxon>
    </lineage>
</organism>
<dbReference type="Pfam" id="PF19300">
    <property type="entry name" value="BPD_transp_1_N"/>
    <property type="match status" value="1"/>
</dbReference>
<dbReference type="InterPro" id="IPR035906">
    <property type="entry name" value="MetI-like_sf"/>
</dbReference>
<keyword evidence="4" id="KW-0533">Nickel</keyword>
<keyword evidence="9 13" id="KW-0472">Membrane</keyword>
<evidence type="ECO:0000256" key="13">
    <source>
        <dbReference type="RuleBase" id="RU363032"/>
    </source>
</evidence>
<keyword evidence="3" id="KW-1003">Cell membrane</keyword>
<dbReference type="InterPro" id="IPR045621">
    <property type="entry name" value="BPD_transp_1_N"/>
</dbReference>
<keyword evidence="8" id="KW-0921">Nickel transport</keyword>
<protein>
    <recommendedName>
        <fullName evidence="12">Nickel import system permease protein NikB</fullName>
    </recommendedName>
</protein>
<evidence type="ECO:0000313" key="15">
    <source>
        <dbReference type="EMBL" id="SEF16797.1"/>
    </source>
</evidence>
<dbReference type="Gene3D" id="1.10.3720.10">
    <property type="entry name" value="MetI-like"/>
    <property type="match status" value="1"/>
</dbReference>
<keyword evidence="6 13" id="KW-1133">Transmembrane helix</keyword>
<feature type="transmembrane region" description="Helical" evidence="13">
    <location>
        <begin position="168"/>
        <end position="189"/>
    </location>
</feature>
<name>A0A1H5PUV9_9ACTN</name>
<feature type="domain" description="ABC transmembrane type-1" evidence="14">
    <location>
        <begin position="95"/>
        <end position="292"/>
    </location>
</feature>
<feature type="transmembrane region" description="Helical" evidence="13">
    <location>
        <begin position="276"/>
        <end position="299"/>
    </location>
</feature>
<dbReference type="AlphaFoldDB" id="A0A1H5PUV9"/>
<dbReference type="PANTHER" id="PTHR43163:SF6">
    <property type="entry name" value="DIPEPTIDE TRANSPORT SYSTEM PERMEASE PROTEIN DPPB-RELATED"/>
    <property type="match status" value="1"/>
</dbReference>
<evidence type="ECO:0000256" key="12">
    <source>
        <dbReference type="ARBA" id="ARBA00044774"/>
    </source>
</evidence>
<evidence type="ECO:0000256" key="5">
    <source>
        <dbReference type="ARBA" id="ARBA00022692"/>
    </source>
</evidence>
<comment type="similarity">
    <text evidence="10">Belongs to the binding-protein-dependent transport system permease family. OppBC subfamily.</text>
</comment>
<dbReference type="Proteomes" id="UP000181980">
    <property type="component" value="Unassembled WGS sequence"/>
</dbReference>
<evidence type="ECO:0000256" key="1">
    <source>
        <dbReference type="ARBA" id="ARBA00004651"/>
    </source>
</evidence>
<comment type="subunit">
    <text evidence="11">The complex is composed of two ATP-binding proteins (NikD and NikE), two transmembrane proteins (NikB and NikC) and a solute-binding protein (NikA).</text>
</comment>
<dbReference type="OrthoDB" id="147639at2"/>
<feature type="transmembrane region" description="Helical" evidence="13">
    <location>
        <begin position="9"/>
        <end position="30"/>
    </location>
</feature>
<feature type="transmembrane region" description="Helical" evidence="13">
    <location>
        <begin position="134"/>
        <end position="156"/>
    </location>
</feature>
<evidence type="ECO:0000256" key="3">
    <source>
        <dbReference type="ARBA" id="ARBA00022475"/>
    </source>
</evidence>